<dbReference type="GO" id="GO:0005737">
    <property type="term" value="C:cytoplasm"/>
    <property type="evidence" value="ECO:0007669"/>
    <property type="project" value="TreeGrafter"/>
</dbReference>
<dbReference type="InterPro" id="IPR019410">
    <property type="entry name" value="Methyltransf_16"/>
</dbReference>
<dbReference type="Pfam" id="PF10294">
    <property type="entry name" value="Methyltransf_16"/>
    <property type="match status" value="1"/>
</dbReference>
<dbReference type="GeneID" id="20676840"/>
<dbReference type="KEGG" id="hir:HETIRDRAFT_457493"/>
<organism evidence="2 3">
    <name type="scientific">Heterobasidion irregulare (strain TC 32-1)</name>
    <dbReference type="NCBI Taxonomy" id="747525"/>
    <lineage>
        <taxon>Eukaryota</taxon>
        <taxon>Fungi</taxon>
        <taxon>Dikarya</taxon>
        <taxon>Basidiomycota</taxon>
        <taxon>Agaricomycotina</taxon>
        <taxon>Agaricomycetes</taxon>
        <taxon>Russulales</taxon>
        <taxon>Bondarzewiaceae</taxon>
        <taxon>Heterobasidion</taxon>
        <taxon>Heterobasidion annosum species complex</taxon>
    </lineage>
</organism>
<dbReference type="EMBL" id="KI925455">
    <property type="protein sequence ID" value="ETW85783.1"/>
    <property type="molecule type" value="Genomic_DNA"/>
</dbReference>
<dbReference type="SUPFAM" id="SSF53335">
    <property type="entry name" value="S-adenosyl-L-methionine-dependent methyltransferases"/>
    <property type="match status" value="1"/>
</dbReference>
<gene>
    <name evidence="2" type="ORF">HETIRDRAFT_457493</name>
</gene>
<accession>W4KIW9</accession>
<feature type="region of interest" description="Disordered" evidence="1">
    <location>
        <begin position="145"/>
        <end position="166"/>
    </location>
</feature>
<keyword evidence="3" id="KW-1185">Reference proteome</keyword>
<dbReference type="OrthoDB" id="194386at2759"/>
<sequence>MNEMDPSPRPAQDTKHLAVLSYPFLDARFSLRQLDDGQANGTALWLGAQCLSLYLPSLLSSPRTHHTHPRPAALDLGSGIGLTALALRSLGCDVLATDTEQVVSSVLRTNILNNPPPSTASPGAIQIRELDWTISPRDWDWSHPSAIASRSPRAHPSSADSHAITTAPNASLRPPFDLIVSSDTLYSPALVTPLLRTLHAVSTQSIAAGASRPPPVYLCIERRDSAVIDRALTEASTLWGFAVERVPHRKLAKAMAKGGVRWARDDWEGVELWKLVLKRSSFPESDLV</sequence>
<dbReference type="InterPro" id="IPR029063">
    <property type="entry name" value="SAM-dependent_MTases_sf"/>
</dbReference>
<feature type="compositionally biased region" description="Low complexity" evidence="1">
    <location>
        <begin position="145"/>
        <end position="163"/>
    </location>
</feature>
<proteinExistence type="predicted"/>
<dbReference type="Proteomes" id="UP000030671">
    <property type="component" value="Unassembled WGS sequence"/>
</dbReference>
<dbReference type="InParanoid" id="W4KIW9"/>
<dbReference type="PANTHER" id="PTHR14614:SF162">
    <property type="entry name" value="EXPRESSED PROTEIN"/>
    <property type="match status" value="1"/>
</dbReference>
<dbReference type="GO" id="GO:0008757">
    <property type="term" value="F:S-adenosylmethionine-dependent methyltransferase activity"/>
    <property type="evidence" value="ECO:0007669"/>
    <property type="project" value="UniProtKB-ARBA"/>
</dbReference>
<name>W4KIW9_HETIT</name>
<dbReference type="PANTHER" id="PTHR14614">
    <property type="entry name" value="HEPATOCELLULAR CARCINOMA-ASSOCIATED ANTIGEN"/>
    <property type="match status" value="1"/>
</dbReference>
<reference evidence="2 3" key="1">
    <citation type="journal article" date="2012" name="New Phytol.">
        <title>Insight into trade-off between wood decay and parasitism from the genome of a fungal forest pathogen.</title>
        <authorList>
            <person name="Olson A."/>
            <person name="Aerts A."/>
            <person name="Asiegbu F."/>
            <person name="Belbahri L."/>
            <person name="Bouzid O."/>
            <person name="Broberg A."/>
            <person name="Canback B."/>
            <person name="Coutinho P.M."/>
            <person name="Cullen D."/>
            <person name="Dalman K."/>
            <person name="Deflorio G."/>
            <person name="van Diepen L.T."/>
            <person name="Dunand C."/>
            <person name="Duplessis S."/>
            <person name="Durling M."/>
            <person name="Gonthier P."/>
            <person name="Grimwood J."/>
            <person name="Fossdal C.G."/>
            <person name="Hansson D."/>
            <person name="Henrissat B."/>
            <person name="Hietala A."/>
            <person name="Himmelstrand K."/>
            <person name="Hoffmeister D."/>
            <person name="Hogberg N."/>
            <person name="James T.Y."/>
            <person name="Karlsson M."/>
            <person name="Kohler A."/>
            <person name="Kues U."/>
            <person name="Lee Y.H."/>
            <person name="Lin Y.C."/>
            <person name="Lind M."/>
            <person name="Lindquist E."/>
            <person name="Lombard V."/>
            <person name="Lucas S."/>
            <person name="Lunden K."/>
            <person name="Morin E."/>
            <person name="Murat C."/>
            <person name="Park J."/>
            <person name="Raffaello T."/>
            <person name="Rouze P."/>
            <person name="Salamov A."/>
            <person name="Schmutz J."/>
            <person name="Solheim H."/>
            <person name="Stahlberg J."/>
            <person name="Velez H."/>
            <person name="de Vries R.P."/>
            <person name="Wiebenga A."/>
            <person name="Woodward S."/>
            <person name="Yakovlev I."/>
            <person name="Garbelotto M."/>
            <person name="Martin F."/>
            <person name="Grigoriev I.V."/>
            <person name="Stenlid J."/>
        </authorList>
    </citation>
    <scope>NUCLEOTIDE SEQUENCE [LARGE SCALE GENOMIC DNA]</scope>
    <source>
        <strain evidence="2 3">TC 32-1</strain>
    </source>
</reference>
<dbReference type="RefSeq" id="XP_009542607.1">
    <property type="nucleotide sequence ID" value="XM_009544312.1"/>
</dbReference>
<dbReference type="eggNOG" id="ENOG502S5E4">
    <property type="taxonomic scope" value="Eukaryota"/>
</dbReference>
<evidence type="ECO:0000313" key="2">
    <source>
        <dbReference type="EMBL" id="ETW85783.1"/>
    </source>
</evidence>
<protein>
    <submittedName>
        <fullName evidence="2">Uncharacterized protein</fullName>
    </submittedName>
</protein>
<dbReference type="GO" id="GO:0005634">
    <property type="term" value="C:nucleus"/>
    <property type="evidence" value="ECO:0007669"/>
    <property type="project" value="TreeGrafter"/>
</dbReference>
<dbReference type="HOGENOM" id="CLU_089365_0_0_1"/>
<dbReference type="Gene3D" id="3.40.50.150">
    <property type="entry name" value="Vaccinia Virus protein VP39"/>
    <property type="match status" value="1"/>
</dbReference>
<evidence type="ECO:0000256" key="1">
    <source>
        <dbReference type="SAM" id="MobiDB-lite"/>
    </source>
</evidence>
<dbReference type="AlphaFoldDB" id="W4KIW9"/>
<evidence type="ECO:0000313" key="3">
    <source>
        <dbReference type="Proteomes" id="UP000030671"/>
    </source>
</evidence>